<sequence length="337" mass="35843">MPATIFKGSIAFGLVSVPIRLIAATEEKSVTLHQVHKTDGGRVRYRKVCERDGQELQAADIERAYEASDGRVAFLSAEDMQHLPLPTRSTIEVTSFTDADQIDPTLLGRSYLVEADPKSPGKPYVLLRDALAESGRVGVVRVALRGREHLGMLRAAGEVLMLQLLMWPDEVRDASAVNIPEDTVRAQEKQMAGSLISEMTADFEPDQYEDHYREALLQLVEAKLEGAPLPEASEVGEGAQVLDLMAALKASVKDAAGGGRKAPARKAAPAGKKAAAGKKATAAKTSAAKSADKPAKKASAAKETSAKAEPKSAKSAKSAKKTAAKKKTAPSRPRRAG</sequence>
<keyword evidence="3" id="KW-0227">DNA damage</keyword>
<protein>
    <recommendedName>
        <fullName evidence="3">Non-homologous end joining protein Ku</fullName>
    </recommendedName>
</protein>
<keyword evidence="3" id="KW-0234">DNA repair</keyword>
<name>A0A1J7C9M5_9ACTN</name>
<keyword evidence="1 3" id="KW-0238">DNA-binding</keyword>
<gene>
    <name evidence="3" type="primary">ku</name>
    <name evidence="6" type="ORF">BIV57_06775</name>
</gene>
<dbReference type="SUPFAM" id="SSF100939">
    <property type="entry name" value="SPOC domain-like"/>
    <property type="match status" value="1"/>
</dbReference>
<evidence type="ECO:0000256" key="4">
    <source>
        <dbReference type="SAM" id="MobiDB-lite"/>
    </source>
</evidence>
<dbReference type="OrthoDB" id="9795084at2"/>
<dbReference type="SMART" id="SM00559">
    <property type="entry name" value="Ku78"/>
    <property type="match status" value="1"/>
</dbReference>
<dbReference type="AlphaFoldDB" id="A0A1J7C9M5"/>
<keyword evidence="2 3" id="KW-0233">DNA recombination</keyword>
<keyword evidence="7" id="KW-1185">Reference proteome</keyword>
<dbReference type="PANTHER" id="PTHR41251:SF1">
    <property type="entry name" value="NON-HOMOLOGOUS END JOINING PROTEIN KU"/>
    <property type="match status" value="1"/>
</dbReference>
<dbReference type="GO" id="GO:0006310">
    <property type="term" value="P:DNA recombination"/>
    <property type="evidence" value="ECO:0007669"/>
    <property type="project" value="UniProtKB-KW"/>
</dbReference>
<dbReference type="GO" id="GO:0006303">
    <property type="term" value="P:double-strand break repair via nonhomologous end joining"/>
    <property type="evidence" value="ECO:0007669"/>
    <property type="project" value="UniProtKB-UniRule"/>
</dbReference>
<dbReference type="Gene3D" id="2.40.290.10">
    <property type="match status" value="1"/>
</dbReference>
<evidence type="ECO:0000259" key="5">
    <source>
        <dbReference type="SMART" id="SM00559"/>
    </source>
</evidence>
<dbReference type="InterPro" id="IPR006164">
    <property type="entry name" value="DNA_bd_Ku70/Ku80"/>
</dbReference>
<dbReference type="RefSeq" id="WP_071655782.1">
    <property type="nucleotide sequence ID" value="NZ_MLCF01000026.1"/>
</dbReference>
<comment type="subunit">
    <text evidence="3">Homodimer. Interacts with LigD.</text>
</comment>
<dbReference type="EMBL" id="MLCF01000026">
    <property type="protein sequence ID" value="OIV38232.1"/>
    <property type="molecule type" value="Genomic_DNA"/>
</dbReference>
<dbReference type="PIRSF" id="PIRSF006493">
    <property type="entry name" value="Prok_Ku"/>
    <property type="match status" value="1"/>
</dbReference>
<feature type="domain" description="Ku" evidence="5">
    <location>
        <begin position="53"/>
        <end position="182"/>
    </location>
</feature>
<dbReference type="PANTHER" id="PTHR41251">
    <property type="entry name" value="NON-HOMOLOGOUS END JOINING PROTEIN KU"/>
    <property type="match status" value="1"/>
</dbReference>
<evidence type="ECO:0000313" key="6">
    <source>
        <dbReference type="EMBL" id="OIV38232.1"/>
    </source>
</evidence>
<evidence type="ECO:0000313" key="7">
    <source>
        <dbReference type="Proteomes" id="UP000243342"/>
    </source>
</evidence>
<dbReference type="Pfam" id="PF02735">
    <property type="entry name" value="Ku"/>
    <property type="match status" value="1"/>
</dbReference>
<organism evidence="6 7">
    <name type="scientific">Mangrovactinospora gilvigrisea</name>
    <dbReference type="NCBI Taxonomy" id="1428644"/>
    <lineage>
        <taxon>Bacteria</taxon>
        <taxon>Bacillati</taxon>
        <taxon>Actinomycetota</taxon>
        <taxon>Actinomycetes</taxon>
        <taxon>Kitasatosporales</taxon>
        <taxon>Streptomycetaceae</taxon>
        <taxon>Mangrovactinospora</taxon>
    </lineage>
</organism>
<evidence type="ECO:0000256" key="3">
    <source>
        <dbReference type="HAMAP-Rule" id="MF_01875"/>
    </source>
</evidence>
<evidence type="ECO:0000256" key="1">
    <source>
        <dbReference type="ARBA" id="ARBA00023125"/>
    </source>
</evidence>
<feature type="compositionally biased region" description="Basic residues" evidence="4">
    <location>
        <begin position="317"/>
        <end position="337"/>
    </location>
</feature>
<feature type="region of interest" description="Disordered" evidence="4">
    <location>
        <begin position="255"/>
        <end position="337"/>
    </location>
</feature>
<accession>A0A1J7C9M5</accession>
<dbReference type="GO" id="GO:0003690">
    <property type="term" value="F:double-stranded DNA binding"/>
    <property type="evidence" value="ECO:0007669"/>
    <property type="project" value="UniProtKB-UniRule"/>
</dbReference>
<proteinExistence type="inferred from homology"/>
<dbReference type="STRING" id="1428644.BIV57_06775"/>
<dbReference type="InterPro" id="IPR016194">
    <property type="entry name" value="SPOC-like_C_dom_sf"/>
</dbReference>
<dbReference type="Proteomes" id="UP000243342">
    <property type="component" value="Unassembled WGS sequence"/>
</dbReference>
<comment type="function">
    <text evidence="3">With LigD forms a non-homologous end joining (NHEJ) DNA repair enzyme, which repairs dsDNA breaks with reduced fidelity. Binds linear dsDNA with 5'- and 3'- overhangs but not closed circular dsDNA nor ssDNA. Recruits and stimulates the ligase activity of LigD.</text>
</comment>
<dbReference type="NCBIfam" id="TIGR02772">
    <property type="entry name" value="Ku_bact"/>
    <property type="match status" value="1"/>
</dbReference>
<comment type="caution">
    <text evidence="6">The sequence shown here is derived from an EMBL/GenBank/DDBJ whole genome shotgun (WGS) entry which is preliminary data.</text>
</comment>
<evidence type="ECO:0000256" key="2">
    <source>
        <dbReference type="ARBA" id="ARBA00023172"/>
    </source>
</evidence>
<dbReference type="HAMAP" id="MF_01875">
    <property type="entry name" value="Prokaryotic_Ku"/>
    <property type="match status" value="1"/>
</dbReference>
<dbReference type="InterPro" id="IPR009187">
    <property type="entry name" value="Prok_Ku"/>
</dbReference>
<reference evidence="6 7" key="1">
    <citation type="submission" date="2016-10" db="EMBL/GenBank/DDBJ databases">
        <title>Genome sequence of Streptomyces gilvigriseus MUSC 26.</title>
        <authorList>
            <person name="Lee L.-H."/>
            <person name="Ser H.-L."/>
        </authorList>
    </citation>
    <scope>NUCLEOTIDE SEQUENCE [LARGE SCALE GENOMIC DNA]</scope>
    <source>
        <strain evidence="6 7">MUSC 26</strain>
    </source>
</reference>
<comment type="similarity">
    <text evidence="3">Belongs to the prokaryotic Ku family.</text>
</comment>
<feature type="compositionally biased region" description="Low complexity" evidence="4">
    <location>
        <begin position="265"/>
        <end position="289"/>
    </location>
</feature>